<comment type="caution">
    <text evidence="13">The sequence shown here is derived from an EMBL/GenBank/DDBJ whole genome shotgun (WGS) entry which is preliminary data.</text>
</comment>
<comment type="cofactor">
    <cofactor evidence="9">
        <name>Zn(2+)</name>
        <dbReference type="ChEBI" id="CHEBI:29105"/>
    </cofactor>
    <text evidence="9">Binds 1 zinc ion per subunit.</text>
</comment>
<evidence type="ECO:0000256" key="1">
    <source>
        <dbReference type="ARBA" id="ARBA00007358"/>
    </source>
</evidence>
<evidence type="ECO:0000256" key="7">
    <source>
        <dbReference type="ARBA" id="ARBA00040132"/>
    </source>
</evidence>
<feature type="binding site" evidence="10">
    <location>
        <position position="274"/>
    </location>
    <ligand>
        <name>Zn(2+)</name>
        <dbReference type="ChEBI" id="CHEBI:29105"/>
        <note>catalytic</note>
    </ligand>
</feature>
<dbReference type="PIRSF" id="PIRSF000112">
    <property type="entry name" value="Glycerol_dehydrogenase"/>
    <property type="match status" value="1"/>
</dbReference>
<evidence type="ECO:0000256" key="10">
    <source>
        <dbReference type="PIRSR" id="PIRSR000112-2"/>
    </source>
</evidence>
<comment type="pathway">
    <text evidence="5">Polyol metabolism; glycerol fermentation; glycerone phosphate from glycerol (oxidative route): step 1/2.</text>
</comment>
<gene>
    <name evidence="13" type="ORF">WIX40_23260</name>
</gene>
<feature type="binding site" evidence="11">
    <location>
        <position position="36"/>
    </location>
    <ligand>
        <name>NAD(+)</name>
        <dbReference type="ChEBI" id="CHEBI:57540"/>
    </ligand>
</feature>
<evidence type="ECO:0000256" key="11">
    <source>
        <dbReference type="PIRSR" id="PIRSR000112-3"/>
    </source>
</evidence>
<evidence type="ECO:0000256" key="6">
    <source>
        <dbReference type="ARBA" id="ARBA00039147"/>
    </source>
</evidence>
<dbReference type="RefSeq" id="WP_339442514.1">
    <property type="nucleotide sequence ID" value="NZ_JBBHKQ010000003.1"/>
</dbReference>
<dbReference type="AlphaFoldDB" id="A0ABD5K6I3"/>
<evidence type="ECO:0000313" key="13">
    <source>
        <dbReference type="EMBL" id="MEJ5902998.1"/>
    </source>
</evidence>
<dbReference type="GO" id="GO:0008888">
    <property type="term" value="F:glycerol dehydrogenase (NAD+) activity"/>
    <property type="evidence" value="ECO:0007669"/>
    <property type="project" value="UniProtKB-EC"/>
</dbReference>
<evidence type="ECO:0000256" key="9">
    <source>
        <dbReference type="PIRSR" id="PIRSR000112-1"/>
    </source>
</evidence>
<organism evidence="13 14">
    <name type="scientific">Ochrobactrum teleogrylli</name>
    <dbReference type="NCBI Taxonomy" id="2479765"/>
    <lineage>
        <taxon>Bacteria</taxon>
        <taxon>Pseudomonadati</taxon>
        <taxon>Pseudomonadota</taxon>
        <taxon>Alphaproteobacteria</taxon>
        <taxon>Hyphomicrobiales</taxon>
        <taxon>Brucellaceae</taxon>
        <taxon>Brucella/Ochrobactrum group</taxon>
        <taxon>Ochrobactrum</taxon>
    </lineage>
</organism>
<reference evidence="13 14" key="1">
    <citation type="submission" date="2024-03" db="EMBL/GenBank/DDBJ databases">
        <title>Reference genomes for the five species model microbial community.</title>
        <authorList>
            <person name="Padfield D."/>
        </authorList>
    </citation>
    <scope>NUCLEOTIDE SEQUENCE [LARGE SCALE GENOMIC DNA]</scope>
    <source>
        <strain evidence="13 14">AB1</strain>
    </source>
</reference>
<feature type="binding site" evidence="11">
    <location>
        <begin position="97"/>
        <end position="101"/>
    </location>
    <ligand>
        <name>NAD(+)</name>
        <dbReference type="ChEBI" id="CHEBI:57540"/>
    </ligand>
</feature>
<keyword evidence="2 9" id="KW-0479">Metal-binding</keyword>
<keyword evidence="9" id="KW-0862">Zinc</keyword>
<evidence type="ECO:0000259" key="12">
    <source>
        <dbReference type="Pfam" id="PF00465"/>
    </source>
</evidence>
<accession>A0ABD5K6I3</accession>
<evidence type="ECO:0000256" key="4">
    <source>
        <dbReference type="ARBA" id="ARBA00023027"/>
    </source>
</evidence>
<dbReference type="EMBL" id="JBBHKQ010000003">
    <property type="protein sequence ID" value="MEJ5902998.1"/>
    <property type="molecule type" value="Genomic_DNA"/>
</dbReference>
<dbReference type="Gene3D" id="3.40.50.1970">
    <property type="match status" value="1"/>
</dbReference>
<dbReference type="SUPFAM" id="SSF56796">
    <property type="entry name" value="Dehydroquinate synthase-like"/>
    <property type="match status" value="1"/>
</dbReference>
<name>A0ABD5K6I3_9HYPH</name>
<feature type="binding site" evidence="11">
    <location>
        <position position="128"/>
    </location>
    <ligand>
        <name>NAD(+)</name>
        <dbReference type="ChEBI" id="CHEBI:57540"/>
    </ligand>
</feature>
<dbReference type="CDD" id="cd08170">
    <property type="entry name" value="GlyDH"/>
    <property type="match status" value="1"/>
</dbReference>
<feature type="domain" description="Alcohol dehydrogenase iron-type/glycerol dehydrogenase GldA" evidence="12">
    <location>
        <begin position="7"/>
        <end position="157"/>
    </location>
</feature>
<comment type="similarity">
    <text evidence="1">Belongs to the iron-containing alcohol dehydrogenase family.</text>
</comment>
<evidence type="ECO:0000256" key="5">
    <source>
        <dbReference type="ARBA" id="ARBA00037918"/>
    </source>
</evidence>
<dbReference type="PANTHER" id="PTHR43616:SF5">
    <property type="entry name" value="GLYCEROL DEHYDROGENASE 1"/>
    <property type="match status" value="1"/>
</dbReference>
<protein>
    <recommendedName>
        <fullName evidence="7">Glycerol dehydrogenase</fullName>
        <ecNumber evidence="6">1.1.1.6</ecNumber>
    </recommendedName>
</protein>
<dbReference type="PANTHER" id="PTHR43616">
    <property type="entry name" value="GLYCEROL DEHYDROGENASE"/>
    <property type="match status" value="1"/>
</dbReference>
<evidence type="ECO:0000256" key="8">
    <source>
        <dbReference type="ARBA" id="ARBA00049006"/>
    </source>
</evidence>
<evidence type="ECO:0000313" key="14">
    <source>
        <dbReference type="Proteomes" id="UP001362311"/>
    </source>
</evidence>
<dbReference type="InterPro" id="IPR018211">
    <property type="entry name" value="ADH_Fe_CS"/>
</dbReference>
<evidence type="ECO:0000256" key="3">
    <source>
        <dbReference type="ARBA" id="ARBA00023002"/>
    </source>
</evidence>
<dbReference type="EC" id="1.1.1.6" evidence="6"/>
<feature type="binding site" evidence="10">
    <location>
        <position position="124"/>
    </location>
    <ligand>
        <name>glycerol</name>
        <dbReference type="ChEBI" id="CHEBI:17754"/>
    </ligand>
</feature>
<keyword evidence="4 11" id="KW-0520">NAD</keyword>
<dbReference type="InterPro" id="IPR001670">
    <property type="entry name" value="ADH_Fe/GldA"/>
</dbReference>
<dbReference type="GO" id="GO:0046872">
    <property type="term" value="F:metal ion binding"/>
    <property type="evidence" value="ECO:0007669"/>
    <property type="project" value="UniProtKB-KW"/>
</dbReference>
<feature type="binding site" evidence="11">
    <location>
        <position position="134"/>
    </location>
    <ligand>
        <name>NAD(+)</name>
        <dbReference type="ChEBI" id="CHEBI:57540"/>
    </ligand>
</feature>
<evidence type="ECO:0000256" key="2">
    <source>
        <dbReference type="ARBA" id="ARBA00022723"/>
    </source>
</evidence>
<sequence>MIVFGSPSRYYQGPGCLDRIGSIVREIGERIVVLADAFVLSMLENRLLKSLEQAELQVQVLPFSGDVTYAAIADLVSAVKTGQFGGRVDAIVAVGGGKAIDTGKALSDRLHCAIVTAPTAAANDAPTSKNYVIYDENLVLVEVAHLAANPRAVIADTEIIASAPRTLLVAGIGDAITKAFEAKQCYEVQGKTMFGERPSLSALRLAEAAYETVREYAVDGLAIAGTQQPGSAFEKLVEALFVMGGLGFESGGLSIAHAMTRGLSRVPEAAKAMHGQQVAYGLLVQLTLEGRSDDFLTDLRAFYEDVGLAKSLSALGVADVRASDLQAIAGPTLAAPHASNFIRTLTEADLIDAMRQVEIAGRCS</sequence>
<feature type="binding site" evidence="9">
    <location>
        <position position="257"/>
    </location>
    <ligand>
        <name>glycerol</name>
        <dbReference type="ChEBI" id="CHEBI:17754"/>
    </ligand>
</feature>
<comment type="catalytic activity">
    <reaction evidence="8">
        <text>glycerol + NAD(+) = dihydroxyacetone + NADH + H(+)</text>
        <dbReference type="Rhea" id="RHEA:13769"/>
        <dbReference type="ChEBI" id="CHEBI:15378"/>
        <dbReference type="ChEBI" id="CHEBI:16016"/>
        <dbReference type="ChEBI" id="CHEBI:17754"/>
        <dbReference type="ChEBI" id="CHEBI:57540"/>
        <dbReference type="ChEBI" id="CHEBI:57945"/>
        <dbReference type="EC" id="1.1.1.6"/>
    </reaction>
</comment>
<dbReference type="Gene3D" id="1.20.1090.10">
    <property type="entry name" value="Dehydroquinate synthase-like - alpha domain"/>
    <property type="match status" value="1"/>
</dbReference>
<dbReference type="Pfam" id="PF00465">
    <property type="entry name" value="Fe-ADH"/>
    <property type="match status" value="1"/>
</dbReference>
<feature type="binding site" evidence="9">
    <location>
        <position position="174"/>
    </location>
    <ligand>
        <name>glycerol</name>
        <dbReference type="ChEBI" id="CHEBI:17754"/>
    </ligand>
</feature>
<dbReference type="InterPro" id="IPR016205">
    <property type="entry name" value="Glycerol_DH"/>
</dbReference>
<dbReference type="PROSITE" id="PS00913">
    <property type="entry name" value="ADH_IRON_1"/>
    <property type="match status" value="1"/>
</dbReference>
<proteinExistence type="inferred from homology"/>
<feature type="binding site" evidence="9">
    <location>
        <position position="274"/>
    </location>
    <ligand>
        <name>glycerol</name>
        <dbReference type="ChEBI" id="CHEBI:17754"/>
    </ligand>
</feature>
<dbReference type="Proteomes" id="UP001362311">
    <property type="component" value="Unassembled WGS sequence"/>
</dbReference>
<keyword evidence="3 13" id="KW-0560">Oxidoreductase</keyword>